<dbReference type="AlphaFoldDB" id="A0A8R1YD04"/>
<evidence type="ECO:0000313" key="10">
    <source>
        <dbReference type="Proteomes" id="UP000005239"/>
    </source>
</evidence>
<evidence type="ECO:0000256" key="3">
    <source>
        <dbReference type="ARBA" id="ARBA00023176"/>
    </source>
</evidence>
<dbReference type="PANTHER" id="PTHR23065:SF15">
    <property type="entry name" value="AT02057P"/>
    <property type="match status" value="1"/>
</dbReference>
<reference evidence="9" key="2">
    <citation type="submission" date="2022-06" db="UniProtKB">
        <authorList>
            <consortium name="EnsemblMetazoa"/>
        </authorList>
    </citation>
    <scope>IDENTIFICATION</scope>
    <source>
        <strain evidence="9">PS312</strain>
    </source>
</reference>
<evidence type="ECO:0000256" key="2">
    <source>
        <dbReference type="ARBA" id="ARBA00023054"/>
    </source>
</evidence>
<evidence type="ECO:0000256" key="5">
    <source>
        <dbReference type="SAM" id="Coils"/>
    </source>
</evidence>
<keyword evidence="3" id="KW-0168">Coated pit</keyword>
<proteinExistence type="predicted"/>
<reference evidence="10" key="1">
    <citation type="journal article" date="2008" name="Nat. Genet.">
        <title>The Pristionchus pacificus genome provides a unique perspective on nematode lifestyle and parasitism.</title>
        <authorList>
            <person name="Dieterich C."/>
            <person name="Clifton S.W."/>
            <person name="Schuster L.N."/>
            <person name="Chinwalla A."/>
            <person name="Delehaunty K."/>
            <person name="Dinkelacker I."/>
            <person name="Fulton L."/>
            <person name="Fulton R."/>
            <person name="Godfrey J."/>
            <person name="Minx P."/>
            <person name="Mitreva M."/>
            <person name="Roeseler W."/>
            <person name="Tian H."/>
            <person name="Witte H."/>
            <person name="Yang S.P."/>
            <person name="Wilson R.K."/>
            <person name="Sommer R.J."/>
        </authorList>
    </citation>
    <scope>NUCLEOTIDE SEQUENCE [LARGE SCALE GENOMIC DNA]</scope>
    <source>
        <strain evidence="10">PS312</strain>
    </source>
</reference>
<feature type="coiled-coil region" evidence="5">
    <location>
        <begin position="150"/>
        <end position="184"/>
    </location>
</feature>
<feature type="compositionally biased region" description="Low complexity" evidence="6">
    <location>
        <begin position="536"/>
        <end position="551"/>
    </location>
</feature>
<accession>A0A8R1YD04</accession>
<feature type="region of interest" description="Disordered" evidence="6">
    <location>
        <begin position="259"/>
        <end position="285"/>
    </location>
</feature>
<evidence type="ECO:0000256" key="4">
    <source>
        <dbReference type="ARBA" id="ARBA00037878"/>
    </source>
</evidence>
<feature type="region of interest" description="Disordered" evidence="6">
    <location>
        <begin position="435"/>
        <end position="474"/>
    </location>
</feature>
<dbReference type="InterPro" id="IPR027267">
    <property type="entry name" value="AH/BAR_dom_sf"/>
</dbReference>
<dbReference type="PANTHER" id="PTHR23065">
    <property type="entry name" value="PROLINE-SERINE-THREONINE PHOSPHATASE INTERACTING PROTEIN 1"/>
    <property type="match status" value="1"/>
</dbReference>
<dbReference type="GO" id="GO:0005886">
    <property type="term" value="C:plasma membrane"/>
    <property type="evidence" value="ECO:0000318"/>
    <property type="project" value="GO_Central"/>
</dbReference>
<feature type="domain" description="Muniscin C-terminal" evidence="7">
    <location>
        <begin position="1083"/>
        <end position="1231"/>
    </location>
</feature>
<evidence type="ECO:0000256" key="6">
    <source>
        <dbReference type="SAM" id="MobiDB-lite"/>
    </source>
</evidence>
<organism evidence="9 10">
    <name type="scientific">Pristionchus pacificus</name>
    <name type="common">Parasitic nematode worm</name>
    <dbReference type="NCBI Taxonomy" id="54126"/>
    <lineage>
        <taxon>Eukaryota</taxon>
        <taxon>Metazoa</taxon>
        <taxon>Ecdysozoa</taxon>
        <taxon>Nematoda</taxon>
        <taxon>Chromadorea</taxon>
        <taxon>Rhabditida</taxon>
        <taxon>Rhabditina</taxon>
        <taxon>Diplogasteromorpha</taxon>
        <taxon>Diplogasteroidea</taxon>
        <taxon>Neodiplogasteridae</taxon>
        <taxon>Pristionchus</taxon>
    </lineage>
</organism>
<evidence type="ECO:0000313" key="9">
    <source>
        <dbReference type="EnsemblMetazoa" id="PPA10954a.1"/>
    </source>
</evidence>
<gene>
    <name evidence="9" type="primary">WBGene00100508</name>
</gene>
<dbReference type="SUPFAM" id="SSF103657">
    <property type="entry name" value="BAR/IMD domain-like"/>
    <property type="match status" value="1"/>
</dbReference>
<dbReference type="InterPro" id="IPR054713">
    <property type="entry name" value="GMIP/FCHO2-like_FCH"/>
</dbReference>
<feature type="region of interest" description="Disordered" evidence="6">
    <location>
        <begin position="579"/>
        <end position="693"/>
    </location>
</feature>
<feature type="region of interest" description="Disordered" evidence="6">
    <location>
        <begin position="812"/>
        <end position="861"/>
    </location>
</feature>
<dbReference type="EnsemblMetazoa" id="PPA10954a.1">
    <property type="protein sequence ID" value="PPA10954a.1"/>
    <property type="gene ID" value="WBGene00100508"/>
</dbReference>
<evidence type="ECO:0000259" key="7">
    <source>
        <dbReference type="Pfam" id="PF10291"/>
    </source>
</evidence>
<keyword evidence="2 5" id="KW-0175">Coiled coil</keyword>
<dbReference type="InterPro" id="IPR018808">
    <property type="entry name" value="Muniscin_C"/>
</dbReference>
<comment type="subcellular location">
    <subcellularLocation>
        <location evidence="4">Membrane</location>
        <location evidence="4">Coated pit</location>
    </subcellularLocation>
</comment>
<dbReference type="GO" id="GO:0005905">
    <property type="term" value="C:clathrin-coated pit"/>
    <property type="evidence" value="ECO:0000318"/>
    <property type="project" value="GO_Central"/>
</dbReference>
<sequence length="1236" mass="133058">MSGLKYRDQFWGDKHHGYHTLYERFKAGDEAVYELEMLIKEHSAMQEDQLRALAKTLGKVTNFASSGTSQMVEAWSLTKSTLELLQEIQMASFKSLQEQSRELARYRAELAHSKKRVKEGECVEAVSLMQTTTTCLQKAKETYMARCAELDKLRADQTASAKEINKAEQKLGRARDEYRAYTDKYEMVRADFEERMEKSADAFEAHDLSHLSTLKAAFVAFATAQQEQSEAMANVQTQFRESLATISVQALMDRFCSECSTGGERPPHMPFESLEGGGGAASSSAAAVQQPQPYILLSPSAAANAAAAAAAAGDNQSVGSSGKVGGGAAPAQIVDLLSDDPLPVQLQPLQQQQPVQLQPPVREEDVVLEEIDREETGRKEEDERREERKEGENEEKKESEEKKVLKREEWVEDWNLTSPRSKGEITGWEALREEAAEGRERFEKAKGLRGKKEEDERREDLKEGEKREGENEEKKVLKREEWVEDWNLTSPRSKGEVSGMEALREVLNEEKSAGGKERFEKAKGVRGRKDEKETPLSSSMSASFSASLGGSRQKLAMWLPGKRKKTSSVCSTDVAAVEGGTEGVASSSGGGGFLNKFGRSRRSNKSKTDLPGAVAGEGGVGFDDAHSTASSSRSEDKPSCLLTHSLEPTQPTVDEEGFTIRGKEDDDAGADEAKWASCSSDEDDEDASNSLQQSRIRTLTIRPETAAKPNASVDELRDAIGSISLTRSSTFDKDPWSAMGGCSSMGRGGGGGVGGASPSFSQSLGPGAFSPLRAATTGGYEHRAQFSEADFSRSNVPLSFSASLSFGGSMARARPRGSISQQGGGGGGMDSTGQMITPSLTGDGRLQRHTESGSVFGSTQQQQQDCWGSQQMLAAEGGGERGFSGSTMNLMQATIAEQRVPIAAALNEYLHVWMKGTGVEDRTTRVFGTVLVSFAASSLPLLTDSATDIEPLQLSLLEQRDEPGGAVATPIKQIVPNAKIVSVLPAKEGDAAAAAAAAADPLHLQHDFTFDRAALAAWLQQQREERPQLAFFNLEVLRYELSLGTSITAEPPLLFTSYWKVTMLKEGEDDGGAFSQSNPTGRSHVDIRVDYRLNEACALLRGGASLTSIHFETKIGAPAAVANAVTEPAAEWDALTATLNWRLGELSLAGEAASGASAASASGAAASSGSLKARVYLTEGSGAPPPAPTSVQFTAPSVSLSSSSLALSPSSDTYHMSMLRRKVMAGKYFCEPQLRI</sequence>
<evidence type="ECO:0000259" key="8">
    <source>
        <dbReference type="Pfam" id="PF22699"/>
    </source>
</evidence>
<dbReference type="GO" id="GO:0048268">
    <property type="term" value="P:clathrin coat assembly"/>
    <property type="evidence" value="ECO:0000318"/>
    <property type="project" value="GO_Central"/>
</dbReference>
<feature type="region of interest" description="Disordered" evidence="6">
    <location>
        <begin position="508"/>
        <end position="551"/>
    </location>
</feature>
<dbReference type="Proteomes" id="UP000005239">
    <property type="component" value="Unassembled WGS sequence"/>
</dbReference>
<feature type="compositionally biased region" description="Basic and acidic residues" evidence="6">
    <location>
        <begin position="374"/>
        <end position="404"/>
    </location>
</feature>
<feature type="compositionally biased region" description="Low complexity" evidence="6">
    <location>
        <begin position="812"/>
        <end position="821"/>
    </location>
</feature>
<keyword evidence="1" id="KW-0254">Endocytosis</keyword>
<name>A0A8R1YD04_PRIPA</name>
<feature type="region of interest" description="Disordered" evidence="6">
    <location>
        <begin position="350"/>
        <end position="404"/>
    </location>
</feature>
<dbReference type="FunFam" id="1.20.1270.60:FF:000216">
    <property type="entry name" value="Fcho-1"/>
    <property type="match status" value="1"/>
</dbReference>
<evidence type="ECO:0000256" key="1">
    <source>
        <dbReference type="ARBA" id="ARBA00022583"/>
    </source>
</evidence>
<keyword evidence="10" id="KW-1185">Reference proteome</keyword>
<protein>
    <recommendedName>
        <fullName evidence="11">Fcho-1</fullName>
    </recommendedName>
</protein>
<feature type="compositionally biased region" description="Basic and acidic residues" evidence="6">
    <location>
        <begin position="508"/>
        <end position="534"/>
    </location>
</feature>
<feature type="domain" description="GMIP/FCHO2-like FCH" evidence="8">
    <location>
        <begin position="15"/>
        <end position="262"/>
    </location>
</feature>
<feature type="compositionally biased region" description="Low complexity" evidence="6">
    <location>
        <begin position="350"/>
        <end position="360"/>
    </location>
</feature>
<evidence type="ECO:0008006" key="11">
    <source>
        <dbReference type="Google" id="ProtNLM"/>
    </source>
</evidence>
<keyword evidence="3" id="KW-0472">Membrane</keyword>
<dbReference type="GO" id="GO:0005737">
    <property type="term" value="C:cytoplasm"/>
    <property type="evidence" value="ECO:0000318"/>
    <property type="project" value="GO_Central"/>
</dbReference>
<dbReference type="Pfam" id="PF10291">
    <property type="entry name" value="muHD"/>
    <property type="match status" value="1"/>
</dbReference>
<dbReference type="GO" id="GO:0072583">
    <property type="term" value="P:clathrin-dependent endocytosis"/>
    <property type="evidence" value="ECO:0000318"/>
    <property type="project" value="GO_Central"/>
</dbReference>
<dbReference type="Pfam" id="PF22699">
    <property type="entry name" value="GMIP-like_FCH"/>
    <property type="match status" value="1"/>
</dbReference>
<dbReference type="GO" id="GO:0030136">
    <property type="term" value="C:clathrin-coated vesicle"/>
    <property type="evidence" value="ECO:0000318"/>
    <property type="project" value="GO_Central"/>
</dbReference>
<dbReference type="Gene3D" id="1.20.1270.60">
    <property type="entry name" value="Arfaptin homology (AH) domain/BAR domain"/>
    <property type="match status" value="1"/>
</dbReference>